<dbReference type="OrthoDB" id="275648at2"/>
<organism evidence="1 2">
    <name type="scientific">Thermogutta terrifontis</name>
    <dbReference type="NCBI Taxonomy" id="1331910"/>
    <lineage>
        <taxon>Bacteria</taxon>
        <taxon>Pseudomonadati</taxon>
        <taxon>Planctomycetota</taxon>
        <taxon>Planctomycetia</taxon>
        <taxon>Pirellulales</taxon>
        <taxon>Thermoguttaceae</taxon>
        <taxon>Thermogutta</taxon>
    </lineage>
</organism>
<gene>
    <name evidence="1" type="ORF">THTE_3417</name>
</gene>
<protein>
    <recommendedName>
        <fullName evidence="3">PilZ domain-containing protein</fullName>
    </recommendedName>
</protein>
<evidence type="ECO:0008006" key="3">
    <source>
        <dbReference type="Google" id="ProtNLM"/>
    </source>
</evidence>
<dbReference type="EMBL" id="CP018477">
    <property type="protein sequence ID" value="ASV76019.1"/>
    <property type="molecule type" value="Genomic_DNA"/>
</dbReference>
<sequence>MPTFEAQSDAGFYELVNRILMRSDARSLQERRIRPRMEFDTEQRIAPWVDKSPSEGDFITVRCFDLNKGGIAFFLDEPPPFRKLVVELKCPQKRIYVLAEVAHYAPVLLYPNGDIVLQEAEDVFEEEDLPDLGQPVPKILVGCRFLSRWTPCEGSGTSGTSRAASPSG</sequence>
<evidence type="ECO:0000313" key="1">
    <source>
        <dbReference type="EMBL" id="ASV76019.1"/>
    </source>
</evidence>
<evidence type="ECO:0000313" key="2">
    <source>
        <dbReference type="Proteomes" id="UP000215086"/>
    </source>
</evidence>
<accession>A0A286RJ85</accession>
<dbReference type="KEGG" id="ttf:THTE_3417"/>
<reference evidence="1 2" key="1">
    <citation type="journal article" name="Front. Microbiol.">
        <title>Sugar Metabolism of the First Thermophilic Planctomycete Thermogutta terrifontis: Comparative Genomic and Transcriptomic Approaches.</title>
        <authorList>
            <person name="Elcheninov A.G."/>
            <person name="Menzel P."/>
            <person name="Gudbergsdottir S.R."/>
            <person name="Slesarev A.I."/>
            <person name="Kadnikov V.V."/>
            <person name="Krogh A."/>
            <person name="Bonch-Osmolovskaya E.A."/>
            <person name="Peng X."/>
            <person name="Kublanov I.V."/>
        </authorList>
    </citation>
    <scope>NUCLEOTIDE SEQUENCE [LARGE SCALE GENOMIC DNA]</scope>
    <source>
        <strain evidence="1 2">R1</strain>
    </source>
</reference>
<proteinExistence type="predicted"/>
<dbReference type="RefSeq" id="WP_095415898.1">
    <property type="nucleotide sequence ID" value="NZ_CP018477.1"/>
</dbReference>
<name>A0A286RJ85_9BACT</name>
<dbReference type="AlphaFoldDB" id="A0A286RJ85"/>
<keyword evidence="2" id="KW-1185">Reference proteome</keyword>
<dbReference type="Proteomes" id="UP000215086">
    <property type="component" value="Chromosome"/>
</dbReference>